<dbReference type="PANTHER" id="PTHR43421">
    <property type="entry name" value="METALLOPROTEASE PMBA"/>
    <property type="match status" value="1"/>
</dbReference>
<dbReference type="Gene3D" id="3.30.2290.10">
    <property type="entry name" value="PmbA/TldD superfamily"/>
    <property type="match status" value="1"/>
</dbReference>
<dbReference type="Proteomes" id="UP000737171">
    <property type="component" value="Unassembled WGS sequence"/>
</dbReference>
<comment type="caution">
    <text evidence="2">The sequence shown here is derived from an EMBL/GenBank/DDBJ whole genome shotgun (WGS) entry which is preliminary data.</text>
</comment>
<dbReference type="Pfam" id="PF19289">
    <property type="entry name" value="PmbA_TldD_3rd"/>
    <property type="match status" value="1"/>
</dbReference>
<proteinExistence type="predicted"/>
<gene>
    <name evidence="2" type="ORF">HLB44_10590</name>
</gene>
<dbReference type="InterPro" id="IPR036059">
    <property type="entry name" value="TldD/PmbA_sf"/>
</dbReference>
<evidence type="ECO:0000259" key="1">
    <source>
        <dbReference type="Pfam" id="PF19289"/>
    </source>
</evidence>
<evidence type="ECO:0000313" key="3">
    <source>
        <dbReference type="Proteomes" id="UP000737171"/>
    </source>
</evidence>
<dbReference type="InterPro" id="IPR047657">
    <property type="entry name" value="PmbA"/>
</dbReference>
<protein>
    <recommendedName>
        <fullName evidence="1">Metalloprotease TldD/E C-terminal domain-containing protein</fullName>
    </recommendedName>
</protein>
<name>A0ABX2EFP7_9BURK</name>
<evidence type="ECO:0000313" key="2">
    <source>
        <dbReference type="EMBL" id="NRF67432.1"/>
    </source>
</evidence>
<dbReference type="RefSeq" id="WP_173122546.1">
    <property type="nucleotide sequence ID" value="NZ_JABRWJ010000003.1"/>
</dbReference>
<dbReference type="InterPro" id="IPR045569">
    <property type="entry name" value="Metalloprtase-TldD/E_C"/>
</dbReference>
<sequence>MSMDLHDHAEHALALMRTAGFEAARAEASRLHGTEVNLAHNEPSLLRSTTVEKLALAGIVDGRMAATELSDLGDDAVRAAIGALFTDARSSPQDGANALSAGQQAELLQGPQEADEALLADKVAELLEFRTRETPAMMLEEGFVAHQRLEARLLSSGGSSIGCRLGWHRLSLAGTAKIGLRTSSFNFVDGNSNDLRALPAQAHAGIEPMLRDTVRQVDAQRIAAKFVGDVVLTPPAVASLLGWLQGQLADMHLIAGSSLYRERVGELIAAPLLSLKSRFDAPGIAAISADGFVAPPVELLRAGRLINLTPSLYGSRKTGLKQVPIAAGGWEVPAGDTPLADLLGGVRHGALVGRLSMGNPAPNGDFSGVIKNSFLLEGGSVGPALREVMVSGNIARMLLDVQAVSRERIDTGVWNLPWLRIGGMHFS</sequence>
<accession>A0ABX2EFP7</accession>
<keyword evidence="3" id="KW-1185">Reference proteome</keyword>
<dbReference type="InterPro" id="IPR035068">
    <property type="entry name" value="TldD/PmbA_N"/>
</dbReference>
<dbReference type="SUPFAM" id="SSF111283">
    <property type="entry name" value="Putative modulator of DNA gyrase, PmbA/TldD"/>
    <property type="match status" value="1"/>
</dbReference>
<reference evidence="2 3" key="1">
    <citation type="submission" date="2020-05" db="EMBL/GenBank/DDBJ databases">
        <title>Aquincola sp. isolate from soil.</title>
        <authorList>
            <person name="Han J."/>
            <person name="Kim D.-U."/>
        </authorList>
    </citation>
    <scope>NUCLEOTIDE SEQUENCE [LARGE SCALE GENOMIC DNA]</scope>
    <source>
        <strain evidence="2 3">S2</strain>
    </source>
</reference>
<dbReference type="EMBL" id="JABRWJ010000003">
    <property type="protein sequence ID" value="NRF67432.1"/>
    <property type="molecule type" value="Genomic_DNA"/>
</dbReference>
<feature type="domain" description="Metalloprotease TldD/E C-terminal" evidence="1">
    <location>
        <begin position="229"/>
        <end position="426"/>
    </location>
</feature>
<dbReference type="PANTHER" id="PTHR43421:SF1">
    <property type="entry name" value="METALLOPROTEASE PMBA"/>
    <property type="match status" value="1"/>
</dbReference>
<organism evidence="2 3">
    <name type="scientific">Pseudaquabacterium terrae</name>
    <dbReference type="NCBI Taxonomy" id="2732868"/>
    <lineage>
        <taxon>Bacteria</taxon>
        <taxon>Pseudomonadati</taxon>
        <taxon>Pseudomonadota</taxon>
        <taxon>Betaproteobacteria</taxon>
        <taxon>Burkholderiales</taxon>
        <taxon>Sphaerotilaceae</taxon>
        <taxon>Pseudaquabacterium</taxon>
    </lineage>
</organism>